<protein>
    <recommendedName>
        <fullName evidence="2">PrdX deacylase domain-containing protein 1</fullName>
    </recommendedName>
</protein>
<sequence length="180" mass="19876">MADNISNVKVGREGLLKKLEEWGIESTTIEHPEVFTVEQALPHISHLEGMFAKNLFLRSKKKTLYLFCAPHNADIKLNDLAKLCGVSGGLRFADECVLVEKLGLRQGAVTLFGLINDQAKDVTLVLDRRVLDGTFTKIYFHPMVNSASTAISPAGIQAFLEQTGHQPLIVDLKTSEESQN</sequence>
<evidence type="ECO:0000256" key="2">
    <source>
        <dbReference type="ARBA" id="ARBA00031612"/>
    </source>
</evidence>
<dbReference type="PANTHER" id="PTHR31423">
    <property type="entry name" value="YBAK DOMAIN-CONTAINING PROTEIN"/>
    <property type="match status" value="1"/>
</dbReference>
<organism evidence="4 5">
    <name type="scientific">Mizuhopecten yessoensis</name>
    <name type="common">Japanese scallop</name>
    <name type="synonym">Patinopecten yessoensis</name>
    <dbReference type="NCBI Taxonomy" id="6573"/>
    <lineage>
        <taxon>Eukaryota</taxon>
        <taxon>Metazoa</taxon>
        <taxon>Spiralia</taxon>
        <taxon>Lophotrochozoa</taxon>
        <taxon>Mollusca</taxon>
        <taxon>Bivalvia</taxon>
        <taxon>Autobranchia</taxon>
        <taxon>Pteriomorphia</taxon>
        <taxon>Pectinida</taxon>
        <taxon>Pectinoidea</taxon>
        <taxon>Pectinidae</taxon>
        <taxon>Mizuhopecten</taxon>
    </lineage>
</organism>
<feature type="domain" description="YbaK/aminoacyl-tRNA synthetase-associated" evidence="3">
    <location>
        <begin position="31"/>
        <end position="157"/>
    </location>
</feature>
<accession>A0A210Q9U2</accession>
<evidence type="ECO:0000313" key="5">
    <source>
        <dbReference type="Proteomes" id="UP000242188"/>
    </source>
</evidence>
<evidence type="ECO:0000259" key="3">
    <source>
        <dbReference type="Pfam" id="PF04073"/>
    </source>
</evidence>
<dbReference type="EMBL" id="NEDP02004476">
    <property type="protein sequence ID" value="OWF45517.1"/>
    <property type="molecule type" value="Genomic_DNA"/>
</dbReference>
<dbReference type="FunFam" id="3.90.960.10:FF:000005">
    <property type="entry name" value="Putative prolyl-tRNA synthetase"/>
    <property type="match status" value="1"/>
</dbReference>
<keyword evidence="4" id="KW-0030">Aminoacyl-tRNA synthetase</keyword>
<dbReference type="PANTHER" id="PTHR31423:SF3">
    <property type="entry name" value="PROLYL-TRNA SYNTHETASE ASSOCIATED DOMAIN-CONTAINING PROTEIN 1-RELATED"/>
    <property type="match status" value="1"/>
</dbReference>
<dbReference type="SUPFAM" id="SSF55826">
    <property type="entry name" value="YbaK/ProRS associated domain"/>
    <property type="match status" value="1"/>
</dbReference>
<dbReference type="InterPro" id="IPR007214">
    <property type="entry name" value="YbaK/aa-tRNA-synth-assoc-dom"/>
</dbReference>
<keyword evidence="4" id="KW-0436">Ligase</keyword>
<dbReference type="Gene3D" id="3.90.960.10">
    <property type="entry name" value="YbaK/aminoacyl-tRNA synthetase-associated domain"/>
    <property type="match status" value="1"/>
</dbReference>
<dbReference type="Pfam" id="PF04073">
    <property type="entry name" value="tRNA_edit"/>
    <property type="match status" value="1"/>
</dbReference>
<reference evidence="4 5" key="1">
    <citation type="journal article" date="2017" name="Nat. Ecol. Evol.">
        <title>Scallop genome provides insights into evolution of bilaterian karyotype and development.</title>
        <authorList>
            <person name="Wang S."/>
            <person name="Zhang J."/>
            <person name="Jiao W."/>
            <person name="Li J."/>
            <person name="Xun X."/>
            <person name="Sun Y."/>
            <person name="Guo X."/>
            <person name="Huan P."/>
            <person name="Dong B."/>
            <person name="Zhang L."/>
            <person name="Hu X."/>
            <person name="Sun X."/>
            <person name="Wang J."/>
            <person name="Zhao C."/>
            <person name="Wang Y."/>
            <person name="Wang D."/>
            <person name="Huang X."/>
            <person name="Wang R."/>
            <person name="Lv J."/>
            <person name="Li Y."/>
            <person name="Zhang Z."/>
            <person name="Liu B."/>
            <person name="Lu W."/>
            <person name="Hui Y."/>
            <person name="Liang J."/>
            <person name="Zhou Z."/>
            <person name="Hou R."/>
            <person name="Li X."/>
            <person name="Liu Y."/>
            <person name="Li H."/>
            <person name="Ning X."/>
            <person name="Lin Y."/>
            <person name="Zhao L."/>
            <person name="Xing Q."/>
            <person name="Dou J."/>
            <person name="Li Y."/>
            <person name="Mao J."/>
            <person name="Guo H."/>
            <person name="Dou H."/>
            <person name="Li T."/>
            <person name="Mu C."/>
            <person name="Jiang W."/>
            <person name="Fu Q."/>
            <person name="Fu X."/>
            <person name="Miao Y."/>
            <person name="Liu J."/>
            <person name="Yu Q."/>
            <person name="Li R."/>
            <person name="Liao H."/>
            <person name="Li X."/>
            <person name="Kong Y."/>
            <person name="Jiang Z."/>
            <person name="Chourrout D."/>
            <person name="Li R."/>
            <person name="Bao Z."/>
        </authorList>
    </citation>
    <scope>NUCLEOTIDE SEQUENCE [LARGE SCALE GENOMIC DNA]</scope>
    <source>
        <strain evidence="4 5">PY_sf001</strain>
    </source>
</reference>
<gene>
    <name evidence="4" type="ORF">KP79_PYT07844</name>
</gene>
<dbReference type="InterPro" id="IPR036754">
    <property type="entry name" value="YbaK/aa-tRNA-synt-asso_dom_sf"/>
</dbReference>
<dbReference type="AlphaFoldDB" id="A0A210Q9U2"/>
<keyword evidence="5" id="KW-1185">Reference proteome</keyword>
<name>A0A210Q9U2_MIZYE</name>
<comment type="similarity">
    <text evidence="1">Belongs to the PRORSD1 family.</text>
</comment>
<evidence type="ECO:0000313" key="4">
    <source>
        <dbReference type="EMBL" id="OWF45517.1"/>
    </source>
</evidence>
<evidence type="ECO:0000256" key="1">
    <source>
        <dbReference type="ARBA" id="ARBA00010201"/>
    </source>
</evidence>
<dbReference type="GO" id="GO:0004812">
    <property type="term" value="F:aminoacyl-tRNA ligase activity"/>
    <property type="evidence" value="ECO:0007669"/>
    <property type="project" value="UniProtKB-KW"/>
</dbReference>
<comment type="caution">
    <text evidence="4">The sequence shown here is derived from an EMBL/GenBank/DDBJ whole genome shotgun (WGS) entry which is preliminary data.</text>
</comment>
<dbReference type="InterPro" id="IPR040285">
    <property type="entry name" value="ProX/PRXD1"/>
</dbReference>
<dbReference type="CDD" id="cd04335">
    <property type="entry name" value="PrdX_deacylase"/>
    <property type="match status" value="1"/>
</dbReference>
<dbReference type="Proteomes" id="UP000242188">
    <property type="component" value="Unassembled WGS sequence"/>
</dbReference>
<dbReference type="OrthoDB" id="424586at2759"/>
<proteinExistence type="inferred from homology"/>
<dbReference type="GO" id="GO:0002161">
    <property type="term" value="F:aminoacyl-tRNA deacylase activity"/>
    <property type="evidence" value="ECO:0007669"/>
    <property type="project" value="InterPro"/>
</dbReference>